<evidence type="ECO:0000256" key="1">
    <source>
        <dbReference type="ARBA" id="ARBA00023125"/>
    </source>
</evidence>
<dbReference type="CDD" id="cd02209">
    <property type="entry name" value="cupin_XRE_C"/>
    <property type="match status" value="1"/>
</dbReference>
<evidence type="ECO:0000313" key="3">
    <source>
        <dbReference type="EMBL" id="TQN27796.1"/>
    </source>
</evidence>
<dbReference type="SMART" id="SM00530">
    <property type="entry name" value="HTH_XRE"/>
    <property type="match status" value="1"/>
</dbReference>
<dbReference type="GO" id="GO:0003700">
    <property type="term" value="F:DNA-binding transcription factor activity"/>
    <property type="evidence" value="ECO:0007669"/>
    <property type="project" value="TreeGrafter"/>
</dbReference>
<sequence length="187" mass="20575">MDSVIRQRIRGLRLARGWTLDALAARCNTSPSNLSRIEAGRRRIALDQLVPIARALDTTLDQLVESTGDEDVVIRPQPCDAQGTTSWLLSRERSLHGVTVAKMRITPDRPTDAEHLKVHPGREWFTVLSGTALLRLGERTILIQEGNAAEFATMTPHAIGAQDGTVEILTIFDHNGERTHLRDGGGT</sequence>
<dbReference type="EMBL" id="VFQC01000003">
    <property type="protein sequence ID" value="TQN27796.1"/>
    <property type="molecule type" value="Genomic_DNA"/>
</dbReference>
<dbReference type="Proteomes" id="UP000317422">
    <property type="component" value="Unassembled WGS sequence"/>
</dbReference>
<dbReference type="PANTHER" id="PTHR46797">
    <property type="entry name" value="HTH-TYPE TRANSCRIPTIONAL REGULATOR"/>
    <property type="match status" value="1"/>
</dbReference>
<keyword evidence="1" id="KW-0238">DNA-binding</keyword>
<dbReference type="AlphaFoldDB" id="A0A543N7J0"/>
<dbReference type="CDD" id="cd00093">
    <property type="entry name" value="HTH_XRE"/>
    <property type="match status" value="1"/>
</dbReference>
<dbReference type="InterPro" id="IPR001387">
    <property type="entry name" value="Cro/C1-type_HTH"/>
</dbReference>
<dbReference type="SUPFAM" id="SSF51182">
    <property type="entry name" value="RmlC-like cupins"/>
    <property type="match status" value="1"/>
</dbReference>
<accession>A0A543N7J0</accession>
<dbReference type="Gene3D" id="1.10.260.40">
    <property type="entry name" value="lambda repressor-like DNA-binding domains"/>
    <property type="match status" value="1"/>
</dbReference>
<gene>
    <name evidence="3" type="ORF">FHX37_4526</name>
</gene>
<dbReference type="SUPFAM" id="SSF47413">
    <property type="entry name" value="lambda repressor-like DNA-binding domains"/>
    <property type="match status" value="1"/>
</dbReference>
<organism evidence="3 4">
    <name type="scientific">Haloactinospora alba</name>
    <dbReference type="NCBI Taxonomy" id="405555"/>
    <lineage>
        <taxon>Bacteria</taxon>
        <taxon>Bacillati</taxon>
        <taxon>Actinomycetota</taxon>
        <taxon>Actinomycetes</taxon>
        <taxon>Streptosporangiales</taxon>
        <taxon>Nocardiopsidaceae</taxon>
        <taxon>Haloactinospora</taxon>
    </lineage>
</organism>
<dbReference type="InterPro" id="IPR050807">
    <property type="entry name" value="TransReg_Diox_bact_type"/>
</dbReference>
<keyword evidence="4" id="KW-1185">Reference proteome</keyword>
<dbReference type="PROSITE" id="PS50943">
    <property type="entry name" value="HTH_CROC1"/>
    <property type="match status" value="1"/>
</dbReference>
<dbReference type="Pfam" id="PF01381">
    <property type="entry name" value="HTH_3"/>
    <property type="match status" value="1"/>
</dbReference>
<dbReference type="InterPro" id="IPR011051">
    <property type="entry name" value="RmlC_Cupin_sf"/>
</dbReference>
<dbReference type="GO" id="GO:0003677">
    <property type="term" value="F:DNA binding"/>
    <property type="evidence" value="ECO:0007669"/>
    <property type="project" value="UniProtKB-KW"/>
</dbReference>
<proteinExistence type="predicted"/>
<dbReference type="PANTHER" id="PTHR46797:SF1">
    <property type="entry name" value="METHYLPHOSPHONATE SYNTHASE"/>
    <property type="match status" value="1"/>
</dbReference>
<evidence type="ECO:0000313" key="4">
    <source>
        <dbReference type="Proteomes" id="UP000317422"/>
    </source>
</evidence>
<dbReference type="InterPro" id="IPR013096">
    <property type="entry name" value="Cupin_2"/>
</dbReference>
<name>A0A543N7J0_9ACTN</name>
<dbReference type="Gene3D" id="2.60.120.10">
    <property type="entry name" value="Jelly Rolls"/>
    <property type="match status" value="1"/>
</dbReference>
<protein>
    <submittedName>
        <fullName evidence="3">XRE family transcriptional regulator</fullName>
    </submittedName>
</protein>
<reference evidence="3 4" key="1">
    <citation type="submission" date="2019-06" db="EMBL/GenBank/DDBJ databases">
        <title>Sequencing the genomes of 1000 actinobacteria strains.</title>
        <authorList>
            <person name="Klenk H.-P."/>
        </authorList>
    </citation>
    <scope>NUCLEOTIDE SEQUENCE [LARGE SCALE GENOMIC DNA]</scope>
    <source>
        <strain evidence="3 4">DSM 45015</strain>
    </source>
</reference>
<dbReference type="InterPro" id="IPR014710">
    <property type="entry name" value="RmlC-like_jellyroll"/>
</dbReference>
<comment type="caution">
    <text evidence="3">The sequence shown here is derived from an EMBL/GenBank/DDBJ whole genome shotgun (WGS) entry which is preliminary data.</text>
</comment>
<dbReference type="GO" id="GO:0005829">
    <property type="term" value="C:cytosol"/>
    <property type="evidence" value="ECO:0007669"/>
    <property type="project" value="TreeGrafter"/>
</dbReference>
<dbReference type="InterPro" id="IPR010982">
    <property type="entry name" value="Lambda_DNA-bd_dom_sf"/>
</dbReference>
<dbReference type="Pfam" id="PF07883">
    <property type="entry name" value="Cupin_2"/>
    <property type="match status" value="1"/>
</dbReference>
<feature type="domain" description="HTH cro/C1-type" evidence="2">
    <location>
        <begin position="9"/>
        <end position="63"/>
    </location>
</feature>
<evidence type="ECO:0000259" key="2">
    <source>
        <dbReference type="PROSITE" id="PS50943"/>
    </source>
</evidence>